<evidence type="ECO:0000313" key="2">
    <source>
        <dbReference type="EMBL" id="TBU33756.1"/>
    </source>
</evidence>
<evidence type="ECO:0000256" key="1">
    <source>
        <dbReference type="SAM" id="MobiDB-lite"/>
    </source>
</evidence>
<organism evidence="2">
    <name type="scientific">Dichomitus squalens</name>
    <dbReference type="NCBI Taxonomy" id="114155"/>
    <lineage>
        <taxon>Eukaryota</taxon>
        <taxon>Fungi</taxon>
        <taxon>Dikarya</taxon>
        <taxon>Basidiomycota</taxon>
        <taxon>Agaricomycotina</taxon>
        <taxon>Agaricomycetes</taxon>
        <taxon>Polyporales</taxon>
        <taxon>Polyporaceae</taxon>
        <taxon>Dichomitus</taxon>
    </lineage>
</organism>
<feature type="compositionally biased region" description="Polar residues" evidence="1">
    <location>
        <begin position="278"/>
        <end position="293"/>
    </location>
</feature>
<dbReference type="Proteomes" id="UP000292957">
    <property type="component" value="Unassembled WGS sequence"/>
</dbReference>
<reference evidence="2" key="1">
    <citation type="submission" date="2019-01" db="EMBL/GenBank/DDBJ databases">
        <title>Draft genome sequences of three monokaryotic isolates of the white-rot basidiomycete fungus Dichomitus squalens.</title>
        <authorList>
            <consortium name="DOE Joint Genome Institute"/>
            <person name="Lopez S.C."/>
            <person name="Andreopoulos B."/>
            <person name="Pangilinan J."/>
            <person name="Lipzen A."/>
            <person name="Riley R."/>
            <person name="Ahrendt S."/>
            <person name="Ng V."/>
            <person name="Barry K."/>
            <person name="Daum C."/>
            <person name="Grigoriev I.V."/>
            <person name="Hilden K.S."/>
            <person name="Makela M.R."/>
            <person name="de Vries R.P."/>
        </authorList>
    </citation>
    <scope>NUCLEOTIDE SEQUENCE [LARGE SCALE GENOMIC DNA]</scope>
    <source>
        <strain evidence="2">OM18370.1</strain>
    </source>
</reference>
<gene>
    <name evidence="2" type="ORF">BD311DRAFT_802789</name>
</gene>
<accession>A0A4Q9N4L2</accession>
<sequence>MVFNKDDTPVIAQLSEFPFIADNVHEVARTHIDIDALDFKWERFDRGDIVADVTSASSPRSVHPGSEEAFWSQPAGHIPTPVASPTRLPVPRTDSSPASLRLTGISTPVAASPHKQAVLKHLGDQEKDGGLFAWIVPPRDAPPPSTPKASKTSSHHPATGRPPRHNADQDFPPAPASRPGPGVATAGGSPGGKHQRGVADRDETESTETGLSPPRRLPFAPGPGIYISPLRDNPDDGDETGGEDSGGDEAIGSEGYTGNVHRPRVTVVAPADRGLSANVCQNKPATAAQSANEGTKEDAKRRASQSISDVSTQSDENRRNIDDDEVEESSLQGCSQESKDSIESWTS</sequence>
<feature type="compositionally biased region" description="Polar residues" evidence="1">
    <location>
        <begin position="304"/>
        <end position="314"/>
    </location>
</feature>
<feature type="region of interest" description="Disordered" evidence="1">
    <location>
        <begin position="56"/>
        <end position="98"/>
    </location>
</feature>
<proteinExistence type="predicted"/>
<dbReference type="EMBL" id="ML143390">
    <property type="protein sequence ID" value="TBU33756.1"/>
    <property type="molecule type" value="Genomic_DNA"/>
</dbReference>
<feature type="region of interest" description="Disordered" evidence="1">
    <location>
        <begin position="277"/>
        <end position="347"/>
    </location>
</feature>
<protein>
    <submittedName>
        <fullName evidence="2">Uncharacterized protein</fullName>
    </submittedName>
</protein>
<dbReference type="OrthoDB" id="2758458at2759"/>
<feature type="region of interest" description="Disordered" evidence="1">
    <location>
        <begin position="133"/>
        <end position="263"/>
    </location>
</feature>
<feature type="compositionally biased region" description="Acidic residues" evidence="1">
    <location>
        <begin position="235"/>
        <end position="247"/>
    </location>
</feature>
<name>A0A4Q9N4L2_9APHY</name>
<feature type="compositionally biased region" description="Basic and acidic residues" evidence="1">
    <location>
        <begin position="337"/>
        <end position="347"/>
    </location>
</feature>
<dbReference type="AlphaFoldDB" id="A0A4Q9N4L2"/>